<gene>
    <name evidence="4" type="ORF">SLEP1_g16594</name>
</gene>
<keyword evidence="5" id="KW-1185">Reference proteome</keyword>
<comment type="caution">
    <text evidence="4">The sequence shown here is derived from an EMBL/GenBank/DDBJ whole genome shotgun (WGS) entry which is preliminary data.</text>
</comment>
<dbReference type="InterPro" id="IPR032675">
    <property type="entry name" value="LRR_dom_sf"/>
</dbReference>
<dbReference type="InterPro" id="IPR055414">
    <property type="entry name" value="LRR_R13L4/SHOC2-like"/>
</dbReference>
<evidence type="ECO:0000313" key="4">
    <source>
        <dbReference type="EMBL" id="GKV04442.1"/>
    </source>
</evidence>
<dbReference type="GO" id="GO:0006952">
    <property type="term" value="P:defense response"/>
    <property type="evidence" value="ECO:0007669"/>
    <property type="project" value="UniProtKB-KW"/>
</dbReference>
<dbReference type="EMBL" id="BPVZ01000021">
    <property type="protein sequence ID" value="GKV04442.1"/>
    <property type="molecule type" value="Genomic_DNA"/>
</dbReference>
<dbReference type="SUPFAM" id="SSF52058">
    <property type="entry name" value="L domain-like"/>
    <property type="match status" value="1"/>
</dbReference>
<protein>
    <recommendedName>
        <fullName evidence="3">Disease resistance R13L4/SHOC-2-like LRR domain-containing protein</fullName>
    </recommendedName>
</protein>
<proteinExistence type="predicted"/>
<dbReference type="Gene3D" id="3.80.10.10">
    <property type="entry name" value="Ribonuclease Inhibitor"/>
    <property type="match status" value="2"/>
</dbReference>
<reference evidence="4 5" key="1">
    <citation type="journal article" date="2021" name="Commun. Biol.">
        <title>The genome of Shorea leprosula (Dipterocarpaceae) highlights the ecological relevance of drought in aseasonal tropical rainforests.</title>
        <authorList>
            <person name="Ng K.K.S."/>
            <person name="Kobayashi M.J."/>
            <person name="Fawcett J.A."/>
            <person name="Hatakeyama M."/>
            <person name="Paape T."/>
            <person name="Ng C.H."/>
            <person name="Ang C.C."/>
            <person name="Tnah L.H."/>
            <person name="Lee C.T."/>
            <person name="Nishiyama T."/>
            <person name="Sese J."/>
            <person name="O'Brien M.J."/>
            <person name="Copetti D."/>
            <person name="Mohd Noor M.I."/>
            <person name="Ong R.C."/>
            <person name="Putra M."/>
            <person name="Sireger I.Z."/>
            <person name="Indrioko S."/>
            <person name="Kosugi Y."/>
            <person name="Izuno A."/>
            <person name="Isagi Y."/>
            <person name="Lee S.L."/>
            <person name="Shimizu K.K."/>
        </authorList>
    </citation>
    <scope>NUCLEOTIDE SEQUENCE [LARGE SCALE GENOMIC DNA]</scope>
    <source>
        <strain evidence="4">214</strain>
    </source>
</reference>
<evidence type="ECO:0000256" key="1">
    <source>
        <dbReference type="ARBA" id="ARBA00022737"/>
    </source>
</evidence>
<dbReference type="AlphaFoldDB" id="A0AAV5IRD0"/>
<name>A0AAV5IRD0_9ROSI</name>
<dbReference type="Pfam" id="PF23598">
    <property type="entry name" value="LRR_14"/>
    <property type="match status" value="1"/>
</dbReference>
<evidence type="ECO:0000259" key="3">
    <source>
        <dbReference type="Pfam" id="PF23598"/>
    </source>
</evidence>
<evidence type="ECO:0000313" key="5">
    <source>
        <dbReference type="Proteomes" id="UP001054252"/>
    </source>
</evidence>
<keyword evidence="1" id="KW-0677">Repeat</keyword>
<feature type="domain" description="Disease resistance R13L4/SHOC-2-like LRR" evidence="3">
    <location>
        <begin position="7"/>
        <end position="147"/>
    </location>
</feature>
<dbReference type="Proteomes" id="UP001054252">
    <property type="component" value="Unassembled WGS sequence"/>
</dbReference>
<evidence type="ECO:0000256" key="2">
    <source>
        <dbReference type="ARBA" id="ARBA00022821"/>
    </source>
</evidence>
<dbReference type="PANTHER" id="PTHR36766:SF40">
    <property type="entry name" value="DISEASE RESISTANCE PROTEIN RGA3"/>
    <property type="match status" value="1"/>
</dbReference>
<keyword evidence="2" id="KW-0611">Plant defense</keyword>
<sequence length="290" mass="33448">MSGCCKLMAIPSMNGLSSLQFLRIEECFNTRSISGECLRYLVGLKKLEMGYFCDELEEFPGLAHIHQLNSSLESLILRGWDKVKSLPDQLQHLTALKELTLLNFNGVEAFPEGLGKLTSLQRLHIFECRNLKQLFPLRALKSLTELRMGPFSSDLEEFPRLDCILCLRASLKDLKLIGWDKIKFLPDQLQHLTALESLALEKFNKVEVLPDWLGNLSSLQGLYIRECPNLKKRCIKYIEGKQYAGEEWSKISHISKIWIDSEFIKWHEKLYINVEDIQKPSPIINSYKDT</sequence>
<accession>A0AAV5IRD0</accession>
<organism evidence="4 5">
    <name type="scientific">Rubroshorea leprosula</name>
    <dbReference type="NCBI Taxonomy" id="152421"/>
    <lineage>
        <taxon>Eukaryota</taxon>
        <taxon>Viridiplantae</taxon>
        <taxon>Streptophyta</taxon>
        <taxon>Embryophyta</taxon>
        <taxon>Tracheophyta</taxon>
        <taxon>Spermatophyta</taxon>
        <taxon>Magnoliopsida</taxon>
        <taxon>eudicotyledons</taxon>
        <taxon>Gunneridae</taxon>
        <taxon>Pentapetalae</taxon>
        <taxon>rosids</taxon>
        <taxon>malvids</taxon>
        <taxon>Malvales</taxon>
        <taxon>Dipterocarpaceae</taxon>
        <taxon>Rubroshorea</taxon>
    </lineage>
</organism>
<dbReference type="PANTHER" id="PTHR36766">
    <property type="entry name" value="PLANT BROAD-SPECTRUM MILDEW RESISTANCE PROTEIN RPW8"/>
    <property type="match status" value="1"/>
</dbReference>